<dbReference type="Pfam" id="PF09913">
    <property type="entry name" value="DUF2142"/>
    <property type="match status" value="1"/>
</dbReference>
<feature type="transmembrane region" description="Helical" evidence="2">
    <location>
        <begin position="126"/>
        <end position="151"/>
    </location>
</feature>
<dbReference type="Proteomes" id="UP000033740">
    <property type="component" value="Unassembled WGS sequence"/>
</dbReference>
<dbReference type="InterPro" id="IPR018674">
    <property type="entry name" value="DUF2142_membrane"/>
</dbReference>
<keyword evidence="2" id="KW-1133">Transmembrane helix</keyword>
<feature type="region of interest" description="Disordered" evidence="1">
    <location>
        <begin position="490"/>
        <end position="533"/>
    </location>
</feature>
<feature type="transmembrane region" description="Helical" evidence="2">
    <location>
        <begin position="325"/>
        <end position="343"/>
    </location>
</feature>
<keyword evidence="2" id="KW-0812">Transmembrane</keyword>
<gene>
    <name evidence="4" type="ORF">RS86_00190</name>
</gene>
<feature type="transmembrane region" description="Helical" evidence="2">
    <location>
        <begin position="182"/>
        <end position="201"/>
    </location>
</feature>
<comment type="caution">
    <text evidence="4">The sequence shown here is derived from an EMBL/GenBank/DDBJ whole genome shotgun (WGS) entry which is preliminary data.</text>
</comment>
<feature type="transmembrane region" description="Helical" evidence="2">
    <location>
        <begin position="250"/>
        <end position="272"/>
    </location>
</feature>
<evidence type="ECO:0000256" key="2">
    <source>
        <dbReference type="SAM" id="Phobius"/>
    </source>
</evidence>
<evidence type="ECO:0000313" key="5">
    <source>
        <dbReference type="Proteomes" id="UP000033740"/>
    </source>
</evidence>
<feature type="transmembrane region" description="Helical" evidence="2">
    <location>
        <begin position="293"/>
        <end position="313"/>
    </location>
</feature>
<name>A0A0F0LUV3_9MICO</name>
<feature type="transmembrane region" description="Helical" evidence="2">
    <location>
        <begin position="381"/>
        <end position="399"/>
    </location>
</feature>
<feature type="transmembrane region" description="Helical" evidence="2">
    <location>
        <begin position="411"/>
        <end position="432"/>
    </location>
</feature>
<dbReference type="AlphaFoldDB" id="A0A0F0LUV3"/>
<accession>A0A0F0LUV3</accession>
<feature type="transmembrane region" description="Helical" evidence="2">
    <location>
        <begin position="213"/>
        <end position="244"/>
    </location>
</feature>
<sequence>MTRLSRLLITLLAGLAVFLSLGAWALSSPVGATPDEEFHLASIWCGSGPKEGMCQPGSDARHWYVPKKAVDAPCYAFKPDKNASCQGRSYLDEGFKLEQTKHVNAGSTQYPSGFYYWMSHLASDNIAVSTIVMRLVNAALFTVLLVGTWLLLPRRLRFSLSAGVALTAVPLAMFLIPSVNPSSWSIISIAVMFPALLGYFAAKGWRMYALGGIALLTALLGLGARGDSAAYAIVGVCAALALSFRNERGFYLRALLPVVMVVLAAFAFLGAGQTSLAINGMGKSQSTMSTTDLIVGNLLAMPGLWSGIYGLGWQLGWLDTALHPVVWAFAIFCVLGVLFVALRWRGWRKLVAVVGVGAAALLVPLYILVSSRVLVGYEVQPRYVLPLIILFVAVVLAPSEDPRGRDRGVSLSSAQIWTIAVLLTAANAVALYDNMHRYTGSGTLTLRGAVAWWWRGATPSPLVVWLIGSAAFALAMVVFALTATRRRAELGPLPEREGVRPAPTEPSMGTEPSDGSAPSAQPTESREAASASA</sequence>
<evidence type="ECO:0008006" key="6">
    <source>
        <dbReference type="Google" id="ProtNLM"/>
    </source>
</evidence>
<dbReference type="STRING" id="582680.RS86_00190"/>
<dbReference type="PATRIC" id="fig|582680.6.peg.193"/>
<keyword evidence="5" id="KW-1185">Reference proteome</keyword>
<organism evidence="4 5">
    <name type="scientific">Microbacterium azadirachtae</name>
    <dbReference type="NCBI Taxonomy" id="582680"/>
    <lineage>
        <taxon>Bacteria</taxon>
        <taxon>Bacillati</taxon>
        <taxon>Actinomycetota</taxon>
        <taxon>Actinomycetes</taxon>
        <taxon>Micrococcales</taxon>
        <taxon>Microbacteriaceae</taxon>
        <taxon>Microbacterium</taxon>
    </lineage>
</organism>
<evidence type="ECO:0000256" key="1">
    <source>
        <dbReference type="SAM" id="MobiDB-lite"/>
    </source>
</evidence>
<proteinExistence type="predicted"/>
<feature type="transmembrane region" description="Helical" evidence="2">
    <location>
        <begin position="158"/>
        <end position="176"/>
    </location>
</feature>
<keyword evidence="3" id="KW-0732">Signal</keyword>
<evidence type="ECO:0000256" key="3">
    <source>
        <dbReference type="SAM" id="SignalP"/>
    </source>
</evidence>
<evidence type="ECO:0000313" key="4">
    <source>
        <dbReference type="EMBL" id="KJL36883.1"/>
    </source>
</evidence>
<feature type="compositionally biased region" description="Basic and acidic residues" evidence="1">
    <location>
        <begin position="490"/>
        <end position="499"/>
    </location>
</feature>
<reference evidence="4 5" key="1">
    <citation type="submission" date="2015-02" db="EMBL/GenBank/DDBJ databases">
        <title>Draft genome sequences of ten Microbacterium spp. with emphasis on heavy metal contaminated environments.</title>
        <authorList>
            <person name="Corretto E."/>
        </authorList>
    </citation>
    <scope>NUCLEOTIDE SEQUENCE [LARGE SCALE GENOMIC DNA]</scope>
    <source>
        <strain evidence="4 5">ARN176</strain>
    </source>
</reference>
<protein>
    <recommendedName>
        <fullName evidence="6">DUF2142 domain-containing protein</fullName>
    </recommendedName>
</protein>
<feature type="transmembrane region" description="Helical" evidence="2">
    <location>
        <begin position="462"/>
        <end position="483"/>
    </location>
</feature>
<dbReference type="EMBL" id="JYIX01000016">
    <property type="protein sequence ID" value="KJL36883.1"/>
    <property type="molecule type" value="Genomic_DNA"/>
</dbReference>
<feature type="chain" id="PRO_5039024457" description="DUF2142 domain-containing protein" evidence="3">
    <location>
        <begin position="26"/>
        <end position="533"/>
    </location>
</feature>
<keyword evidence="2" id="KW-0472">Membrane</keyword>
<feature type="signal peptide" evidence="3">
    <location>
        <begin position="1"/>
        <end position="25"/>
    </location>
</feature>
<dbReference type="RefSeq" id="WP_045270333.1">
    <property type="nucleotide sequence ID" value="NZ_JYIX01000016.1"/>
</dbReference>
<feature type="transmembrane region" description="Helical" evidence="2">
    <location>
        <begin position="350"/>
        <end position="369"/>
    </location>
</feature>